<name>A0A3P1S321_STRSA</name>
<dbReference type="RefSeq" id="WP_080980280.1">
    <property type="nucleotide sequence ID" value="NZ_JUWC01000034.1"/>
</dbReference>
<dbReference type="Proteomes" id="UP000277597">
    <property type="component" value="Unassembled WGS sequence"/>
</dbReference>
<sequence>MTDCSHIAFCIILNGLKISLFECLPILFLEVQHMDTKTLAESYFNAVNKGGWEDFVAEHFDYGMCDSQEIRQGRDVYLQGAGQFYALSQHLEVKKLLVEGREVVALNGYRLQSPQGNELELDVAEFLKFDESDKLIASTIYFDTHRLQEFMQGK</sequence>
<gene>
    <name evidence="2" type="ORF">EII39_07985</name>
</gene>
<keyword evidence="1" id="KW-0812">Transmembrane</keyword>
<reference evidence="2 3" key="1">
    <citation type="submission" date="2018-11" db="EMBL/GenBank/DDBJ databases">
        <title>Genomes From Bacteria Associated with the Canine Oral Cavity: a Test Case for Automated Genome-Based Taxonomic Assignment.</title>
        <authorList>
            <person name="Coil D.A."/>
            <person name="Jospin G."/>
            <person name="Darling A.E."/>
            <person name="Wallis C."/>
            <person name="Davis I.J."/>
            <person name="Harris S."/>
            <person name="Eisen J.A."/>
            <person name="Holcombe L.J."/>
            <person name="O'Flynn C."/>
        </authorList>
    </citation>
    <scope>NUCLEOTIDE SEQUENCE [LARGE SCALE GENOMIC DNA]</scope>
    <source>
        <strain evidence="2 3">OH953</strain>
    </source>
</reference>
<comment type="caution">
    <text evidence="2">The sequence shown here is derived from an EMBL/GenBank/DDBJ whole genome shotgun (WGS) entry which is preliminary data.</text>
</comment>
<evidence type="ECO:0000313" key="3">
    <source>
        <dbReference type="Proteomes" id="UP000277597"/>
    </source>
</evidence>
<keyword evidence="1" id="KW-0472">Membrane</keyword>
<dbReference type="SUPFAM" id="SSF54427">
    <property type="entry name" value="NTF2-like"/>
    <property type="match status" value="1"/>
</dbReference>
<dbReference type="InterPro" id="IPR032710">
    <property type="entry name" value="NTF2-like_dom_sf"/>
</dbReference>
<accession>A0A3P1S321</accession>
<protein>
    <recommendedName>
        <fullName evidence="4">SnoaL-like domain-containing protein</fullName>
    </recommendedName>
</protein>
<dbReference type="AlphaFoldDB" id="A0A3P1S321"/>
<dbReference type="EMBL" id="RQZI01000008">
    <property type="protein sequence ID" value="RRC91658.1"/>
    <property type="molecule type" value="Genomic_DNA"/>
</dbReference>
<evidence type="ECO:0000313" key="2">
    <source>
        <dbReference type="EMBL" id="RRC91658.1"/>
    </source>
</evidence>
<evidence type="ECO:0000256" key="1">
    <source>
        <dbReference type="SAM" id="Phobius"/>
    </source>
</evidence>
<organism evidence="2 3">
    <name type="scientific">Streptococcus sanguinis</name>
    <dbReference type="NCBI Taxonomy" id="1305"/>
    <lineage>
        <taxon>Bacteria</taxon>
        <taxon>Bacillati</taxon>
        <taxon>Bacillota</taxon>
        <taxon>Bacilli</taxon>
        <taxon>Lactobacillales</taxon>
        <taxon>Streptococcaceae</taxon>
        <taxon>Streptococcus</taxon>
    </lineage>
</organism>
<proteinExistence type="predicted"/>
<keyword evidence="1" id="KW-1133">Transmembrane helix</keyword>
<dbReference type="Gene3D" id="3.10.450.50">
    <property type="match status" value="1"/>
</dbReference>
<evidence type="ECO:0008006" key="4">
    <source>
        <dbReference type="Google" id="ProtNLM"/>
    </source>
</evidence>
<feature type="transmembrane region" description="Helical" evidence="1">
    <location>
        <begin position="6"/>
        <end position="29"/>
    </location>
</feature>